<protein>
    <recommendedName>
        <fullName evidence="4">CDT1 Geminin-binding domain-containing protein</fullName>
    </recommendedName>
</protein>
<gene>
    <name evidence="5" type="ORF">SAY87_026493</name>
</gene>
<dbReference type="GO" id="GO:0030174">
    <property type="term" value="P:regulation of DNA-templated DNA replication initiation"/>
    <property type="evidence" value="ECO:0007669"/>
    <property type="project" value="InterPro"/>
</dbReference>
<accession>A0AAN7GUK8</accession>
<evidence type="ECO:0000259" key="4">
    <source>
        <dbReference type="SMART" id="SM01075"/>
    </source>
</evidence>
<evidence type="ECO:0000256" key="2">
    <source>
        <dbReference type="ARBA" id="ARBA00023306"/>
    </source>
</evidence>
<evidence type="ECO:0000256" key="1">
    <source>
        <dbReference type="ARBA" id="ARBA00008356"/>
    </source>
</evidence>
<dbReference type="InterPro" id="IPR036390">
    <property type="entry name" value="WH_DNA-bd_sf"/>
</dbReference>
<dbReference type="Pfam" id="PF16679">
    <property type="entry name" value="CDT1_C"/>
    <property type="match status" value="1"/>
</dbReference>
<name>A0AAN7GUK8_9MYRT</name>
<organism evidence="5 6">
    <name type="scientific">Trapa incisa</name>
    <dbReference type="NCBI Taxonomy" id="236973"/>
    <lineage>
        <taxon>Eukaryota</taxon>
        <taxon>Viridiplantae</taxon>
        <taxon>Streptophyta</taxon>
        <taxon>Embryophyta</taxon>
        <taxon>Tracheophyta</taxon>
        <taxon>Spermatophyta</taxon>
        <taxon>Magnoliopsida</taxon>
        <taxon>eudicotyledons</taxon>
        <taxon>Gunneridae</taxon>
        <taxon>Pentapetalae</taxon>
        <taxon>rosids</taxon>
        <taxon>malvids</taxon>
        <taxon>Myrtales</taxon>
        <taxon>Lythraceae</taxon>
        <taxon>Trapa</taxon>
    </lineage>
</organism>
<dbReference type="Gene3D" id="1.10.10.1420">
    <property type="entry name" value="DNA replication factor Cdt1, C-terminal WH domain"/>
    <property type="match status" value="1"/>
</dbReference>
<dbReference type="AlphaFoldDB" id="A0AAN7GUK8"/>
<sequence length="520" mass="58058">MEEKQSKKSSGTVRSMEESNITLQTPLKTSEPLRVEPKLLERYKIIEDFFNKMICSLRLLNLCKKLPTFRNVSSQVEVLAKRKFQYRHLAQIKYLLPETIQIDKYLVHDKETLCMIPDVKITLLFDGIDVHPEHSRVVAVSKLFASRLEDFVSTHPEDCDVPEAMLPKIFNQNSQDSTLEDAGWGYGVQPQPTSEVGILLEVIGASHHFRKHFSDKAVVSDSKKTSLLISQSPHLPSACEEAIKSRHENGVDSLCAESDAVDGQTIDSMQDDSTPEGFPGVSSSSNYSCLISNGLSIGCESPIVKVSSSAKSLLIETPAHLTPKRAILNDDNCKKSMDNKVRSSCQKPTKRSLAFSVEGEDSTLNFPVGESDPSEPVVPCISTCATVPVTEPDISNSVTVSEKVQERHIKDHSSSKTRSGMCQQMSSMPGTVAVIDVIFRARGWSCITKEELVYEIMTNNLDIVERREVEEQVEHLEKMVPDWIHRISAPSGDIMYRFQSRLTYCNLSRSFIATYYVTSG</sequence>
<evidence type="ECO:0000313" key="6">
    <source>
        <dbReference type="Proteomes" id="UP001345219"/>
    </source>
</evidence>
<dbReference type="GO" id="GO:0070182">
    <property type="term" value="F:DNA polymerase binding"/>
    <property type="evidence" value="ECO:0007669"/>
    <property type="project" value="TreeGrafter"/>
</dbReference>
<comment type="similarity">
    <text evidence="1">Belongs to the Cdt1 family.</text>
</comment>
<dbReference type="InterPro" id="IPR032054">
    <property type="entry name" value="Cdt1_C"/>
</dbReference>
<dbReference type="PANTHER" id="PTHR28637">
    <property type="entry name" value="DNA REPLICATION FACTOR CDT1"/>
    <property type="match status" value="1"/>
</dbReference>
<feature type="region of interest" description="Disordered" evidence="3">
    <location>
        <begin position="396"/>
        <end position="423"/>
    </location>
</feature>
<keyword evidence="6" id="KW-1185">Reference proteome</keyword>
<evidence type="ECO:0000256" key="3">
    <source>
        <dbReference type="SAM" id="MobiDB-lite"/>
    </source>
</evidence>
<dbReference type="GO" id="GO:0000278">
    <property type="term" value="P:mitotic cell cycle"/>
    <property type="evidence" value="ECO:0007669"/>
    <property type="project" value="TreeGrafter"/>
</dbReference>
<feature type="compositionally biased region" description="Basic and acidic residues" evidence="3">
    <location>
        <begin position="403"/>
        <end position="414"/>
    </location>
</feature>
<dbReference type="SUPFAM" id="SSF46785">
    <property type="entry name" value="Winged helix' DNA-binding domain"/>
    <property type="match status" value="1"/>
</dbReference>
<comment type="caution">
    <text evidence="5">The sequence shown here is derived from an EMBL/GenBank/DDBJ whole genome shotgun (WGS) entry which is preliminary data.</text>
</comment>
<dbReference type="Proteomes" id="UP001345219">
    <property type="component" value="Chromosome 21"/>
</dbReference>
<dbReference type="GO" id="GO:0003677">
    <property type="term" value="F:DNA binding"/>
    <property type="evidence" value="ECO:0007669"/>
    <property type="project" value="InterPro"/>
</dbReference>
<keyword evidence="2" id="KW-0131">Cell cycle</keyword>
<dbReference type="GO" id="GO:0000076">
    <property type="term" value="P:DNA replication checkpoint signaling"/>
    <property type="evidence" value="ECO:0007669"/>
    <property type="project" value="TreeGrafter"/>
</dbReference>
<reference evidence="5 6" key="1">
    <citation type="journal article" date="2023" name="Hortic Res">
        <title>Pangenome of water caltrop reveals structural variations and asymmetric subgenome divergence after allopolyploidization.</title>
        <authorList>
            <person name="Zhang X."/>
            <person name="Chen Y."/>
            <person name="Wang L."/>
            <person name="Yuan Y."/>
            <person name="Fang M."/>
            <person name="Shi L."/>
            <person name="Lu R."/>
            <person name="Comes H.P."/>
            <person name="Ma Y."/>
            <person name="Chen Y."/>
            <person name="Huang G."/>
            <person name="Zhou Y."/>
            <person name="Zheng Z."/>
            <person name="Qiu Y."/>
        </authorList>
    </citation>
    <scope>NUCLEOTIDE SEQUENCE [LARGE SCALE GENOMIC DNA]</scope>
    <source>
        <tissue evidence="5">Roots</tissue>
    </source>
</reference>
<dbReference type="CDD" id="cd08674">
    <property type="entry name" value="Cdt1_m"/>
    <property type="match status" value="1"/>
</dbReference>
<dbReference type="InterPro" id="IPR045173">
    <property type="entry name" value="Cdt1"/>
</dbReference>
<dbReference type="Pfam" id="PF08839">
    <property type="entry name" value="CDT1"/>
    <property type="match status" value="1"/>
</dbReference>
<evidence type="ECO:0000313" key="5">
    <source>
        <dbReference type="EMBL" id="KAK4749044.1"/>
    </source>
</evidence>
<dbReference type="PANTHER" id="PTHR28637:SF13">
    <property type="entry name" value="EXPRESSED PROTEIN"/>
    <property type="match status" value="1"/>
</dbReference>
<proteinExistence type="inferred from homology"/>
<feature type="domain" description="CDT1 Geminin-binding" evidence="4">
    <location>
        <begin position="39"/>
        <end position="168"/>
    </location>
</feature>
<dbReference type="InterPro" id="IPR038090">
    <property type="entry name" value="Cdt1_C_WH_dom_sf"/>
</dbReference>
<dbReference type="SMART" id="SM01075">
    <property type="entry name" value="CDT1"/>
    <property type="match status" value="1"/>
</dbReference>
<dbReference type="GO" id="GO:0005634">
    <property type="term" value="C:nucleus"/>
    <property type="evidence" value="ECO:0007669"/>
    <property type="project" value="TreeGrafter"/>
</dbReference>
<dbReference type="EMBL" id="JAXIOK010000018">
    <property type="protein sequence ID" value="KAK4749044.1"/>
    <property type="molecule type" value="Genomic_DNA"/>
</dbReference>
<dbReference type="GO" id="GO:0071163">
    <property type="term" value="P:DNA replication preinitiation complex assembly"/>
    <property type="evidence" value="ECO:0007669"/>
    <property type="project" value="InterPro"/>
</dbReference>
<dbReference type="InterPro" id="IPR014939">
    <property type="entry name" value="CDT1_Gemini-bd-like"/>
</dbReference>